<accession>A0A0A8ZJH6</accession>
<proteinExistence type="predicted"/>
<name>A0A0A8ZJH6_ARUDO</name>
<organism evidence="1">
    <name type="scientific">Arundo donax</name>
    <name type="common">Giant reed</name>
    <name type="synonym">Donax arundinaceus</name>
    <dbReference type="NCBI Taxonomy" id="35708"/>
    <lineage>
        <taxon>Eukaryota</taxon>
        <taxon>Viridiplantae</taxon>
        <taxon>Streptophyta</taxon>
        <taxon>Embryophyta</taxon>
        <taxon>Tracheophyta</taxon>
        <taxon>Spermatophyta</taxon>
        <taxon>Magnoliopsida</taxon>
        <taxon>Liliopsida</taxon>
        <taxon>Poales</taxon>
        <taxon>Poaceae</taxon>
        <taxon>PACMAD clade</taxon>
        <taxon>Arundinoideae</taxon>
        <taxon>Arundineae</taxon>
        <taxon>Arundo</taxon>
    </lineage>
</organism>
<sequence length="53" mass="6347">MNFLHMLVFLFTNHIINSATWFVGKILAVVVRDHRQAEEHWSYLIYPDSILFI</sequence>
<evidence type="ECO:0000313" key="1">
    <source>
        <dbReference type="EMBL" id="JAD35002.1"/>
    </source>
</evidence>
<dbReference type="EMBL" id="GBRH01262893">
    <property type="protein sequence ID" value="JAD35002.1"/>
    <property type="molecule type" value="Transcribed_RNA"/>
</dbReference>
<reference evidence="1" key="2">
    <citation type="journal article" date="2015" name="Data Brief">
        <title>Shoot transcriptome of the giant reed, Arundo donax.</title>
        <authorList>
            <person name="Barrero R.A."/>
            <person name="Guerrero F.D."/>
            <person name="Moolhuijzen P."/>
            <person name="Goolsby J.A."/>
            <person name="Tidwell J."/>
            <person name="Bellgard S.E."/>
            <person name="Bellgard M.I."/>
        </authorList>
    </citation>
    <scope>NUCLEOTIDE SEQUENCE</scope>
    <source>
        <tissue evidence="1">Shoot tissue taken approximately 20 cm above the soil surface</tissue>
    </source>
</reference>
<protein>
    <submittedName>
        <fullName evidence="1">Uncharacterized protein</fullName>
    </submittedName>
</protein>
<reference evidence="1" key="1">
    <citation type="submission" date="2014-09" db="EMBL/GenBank/DDBJ databases">
        <authorList>
            <person name="Magalhaes I.L.F."/>
            <person name="Oliveira U."/>
            <person name="Santos F.R."/>
            <person name="Vidigal T.H.D.A."/>
            <person name="Brescovit A.D."/>
            <person name="Santos A.J."/>
        </authorList>
    </citation>
    <scope>NUCLEOTIDE SEQUENCE</scope>
    <source>
        <tissue evidence="1">Shoot tissue taken approximately 20 cm above the soil surface</tissue>
    </source>
</reference>
<dbReference type="AlphaFoldDB" id="A0A0A8ZJH6"/>